<dbReference type="Proteomes" id="UP001198439">
    <property type="component" value="Unassembled WGS sequence"/>
</dbReference>
<sequence length="97" mass="11602">MIESSFAMQYPNKDLYDDKMDWIEFTTLLNGLTAETPLGRIIQIRSEDNQDIIDSFTQGEREIYNSWQNKQMELKYKNRSKEEVMKDIQNMFKGMFS</sequence>
<comment type="caution">
    <text evidence="1">The sequence shown here is derived from an EMBL/GenBank/DDBJ whole genome shotgun (WGS) entry which is preliminary data.</text>
</comment>
<dbReference type="Pfam" id="PF06854">
    <property type="entry name" value="Phage_Gp15"/>
    <property type="match status" value="1"/>
</dbReference>
<gene>
    <name evidence="1" type="ORF">LJD69_07215</name>
</gene>
<proteinExistence type="predicted"/>
<dbReference type="EMBL" id="JAJDKZ010000017">
    <property type="protein sequence ID" value="MCB8610382.1"/>
    <property type="molecule type" value="Genomic_DNA"/>
</dbReference>
<reference evidence="1" key="1">
    <citation type="submission" date="2021-10" db="EMBL/GenBank/DDBJ databases">
        <title>Collection of gut derived symbiotic bacterial strains cultured from healthy donors.</title>
        <authorList>
            <person name="Lin H."/>
            <person name="Littmann E."/>
            <person name="Kohout C."/>
            <person name="Pamer E.G."/>
        </authorList>
    </citation>
    <scope>NUCLEOTIDE SEQUENCE</scope>
    <source>
        <strain evidence="1">DFI.4.48</strain>
    </source>
</reference>
<evidence type="ECO:0000313" key="1">
    <source>
        <dbReference type="EMBL" id="MCB8610382.1"/>
    </source>
</evidence>
<dbReference type="InterPro" id="IPR009660">
    <property type="entry name" value="Phage_A500_Gp15"/>
</dbReference>
<accession>A0AAW4VRR1</accession>
<evidence type="ECO:0000313" key="2">
    <source>
        <dbReference type="Proteomes" id="UP001198439"/>
    </source>
</evidence>
<name>A0AAW4VRR1_9FIRM</name>
<organism evidence="1 2">
    <name type="scientific">Faecalibacillus faecis</name>
    <dbReference type="NCBI Taxonomy" id="1982628"/>
    <lineage>
        <taxon>Bacteria</taxon>
        <taxon>Bacillati</taxon>
        <taxon>Bacillota</taxon>
        <taxon>Erysipelotrichia</taxon>
        <taxon>Erysipelotrichales</taxon>
        <taxon>Coprobacillaceae</taxon>
        <taxon>Faecalibacillus</taxon>
    </lineage>
</organism>
<dbReference type="AlphaFoldDB" id="A0AAW4VRR1"/>
<protein>
    <submittedName>
        <fullName evidence="1">Bacteriophage Gp15 family protein</fullName>
    </submittedName>
</protein>
<dbReference type="RefSeq" id="WP_227279591.1">
    <property type="nucleotide sequence ID" value="NZ_JAJDKR010000016.1"/>
</dbReference>